<comment type="caution">
    <text evidence="1">The sequence shown here is derived from an EMBL/GenBank/DDBJ whole genome shotgun (WGS) entry which is preliminary data.</text>
</comment>
<dbReference type="EMBL" id="CCBP010000415">
    <property type="protein sequence ID" value="CDO76808.1"/>
    <property type="molecule type" value="Genomic_DNA"/>
</dbReference>
<gene>
    <name evidence="1" type="ORF">BN946_scf185033.g5</name>
</gene>
<keyword evidence="2" id="KW-1185">Reference proteome</keyword>
<name>A0A060SWG4_PYCCI</name>
<dbReference type="OMA" id="CHNELAR"/>
<protein>
    <submittedName>
        <fullName evidence="1">Uncharacterized protein</fullName>
    </submittedName>
</protein>
<dbReference type="HOGENOM" id="CLU_1332543_0_0_1"/>
<proteinExistence type="predicted"/>
<dbReference type="Proteomes" id="UP000029665">
    <property type="component" value="Unassembled WGS sequence"/>
</dbReference>
<reference evidence="1" key="1">
    <citation type="submission" date="2014-01" db="EMBL/GenBank/DDBJ databases">
        <title>The genome of the white-rot fungus Pycnoporus cinnabarinus: a basidiomycete model with a versatile arsenal for lignocellulosic biomass breakdown.</title>
        <authorList>
            <person name="Levasseur A."/>
            <person name="Lomascolo A."/>
            <person name="Ruiz-Duenas F.J."/>
            <person name="Uzan E."/>
            <person name="Piumi F."/>
            <person name="Kues U."/>
            <person name="Ram A.F.J."/>
            <person name="Murat C."/>
            <person name="Haon M."/>
            <person name="Benoit I."/>
            <person name="Arfi Y."/>
            <person name="Chevret D."/>
            <person name="Drula E."/>
            <person name="Kwon M.J."/>
            <person name="Gouret P."/>
            <person name="Lesage-Meessen L."/>
            <person name="Lombard V."/>
            <person name="Mariette J."/>
            <person name="Noirot C."/>
            <person name="Park J."/>
            <person name="Patyshakuliyeva A."/>
            <person name="Wieneger R.A.B."/>
            <person name="Wosten H.A.B."/>
            <person name="Martin F."/>
            <person name="Coutinho P.M."/>
            <person name="de Vries R."/>
            <person name="Martinez A.T."/>
            <person name="Klopp C."/>
            <person name="Pontarotti P."/>
            <person name="Henrissat B."/>
            <person name="Record E."/>
        </authorList>
    </citation>
    <scope>NUCLEOTIDE SEQUENCE [LARGE SCALE GENOMIC DNA]</scope>
    <source>
        <strain evidence="1">BRFM137</strain>
    </source>
</reference>
<organism evidence="1 2">
    <name type="scientific">Pycnoporus cinnabarinus</name>
    <name type="common">Cinnabar-red polypore</name>
    <name type="synonym">Trametes cinnabarina</name>
    <dbReference type="NCBI Taxonomy" id="5643"/>
    <lineage>
        <taxon>Eukaryota</taxon>
        <taxon>Fungi</taxon>
        <taxon>Dikarya</taxon>
        <taxon>Basidiomycota</taxon>
        <taxon>Agaricomycotina</taxon>
        <taxon>Agaricomycetes</taxon>
        <taxon>Polyporales</taxon>
        <taxon>Polyporaceae</taxon>
        <taxon>Trametes</taxon>
    </lineage>
</organism>
<accession>A0A060SWG4</accession>
<evidence type="ECO:0000313" key="2">
    <source>
        <dbReference type="Proteomes" id="UP000029665"/>
    </source>
</evidence>
<dbReference type="OrthoDB" id="2753997at2759"/>
<sequence length="206" mass="23580">MSKSGGHYGNVHKSDGYMRPIWICDKDIDNSDRWSRPPLLEWPVDLEELSRKHAEMKAGVQIPHFAPINLLCPGPDPEVCIARIKEVLEKEPRPPNPGRLPMRPEEQVKLPPMPPAVSTVNHPFIFGWAFTRVRPDLPILDDAVVNLFYGQLPTVNVISIASTRAFHHYWTRPNVATFNWLKKILGEPTWFRYPFSGEAYDAQDGY</sequence>
<dbReference type="AlphaFoldDB" id="A0A060SWG4"/>
<evidence type="ECO:0000313" key="1">
    <source>
        <dbReference type="EMBL" id="CDO76808.1"/>
    </source>
</evidence>